<name>A0A6H2GZP4_9BACL</name>
<gene>
    <name evidence="2" type="ORF">HGI30_15940</name>
</gene>
<keyword evidence="1" id="KW-1133">Transmembrane helix</keyword>
<proteinExistence type="predicted"/>
<feature type="transmembrane region" description="Helical" evidence="1">
    <location>
        <begin position="56"/>
        <end position="77"/>
    </location>
</feature>
<feature type="transmembrane region" description="Helical" evidence="1">
    <location>
        <begin position="33"/>
        <end position="50"/>
    </location>
</feature>
<dbReference type="RefSeq" id="WP_168908460.1">
    <property type="nucleotide sequence ID" value="NZ_CP051428.1"/>
</dbReference>
<evidence type="ECO:0000256" key="1">
    <source>
        <dbReference type="SAM" id="Phobius"/>
    </source>
</evidence>
<dbReference type="AlphaFoldDB" id="A0A6H2GZP4"/>
<keyword evidence="3" id="KW-1185">Reference proteome</keyword>
<sequence length="246" mass="28618">MGYIQPGVSKKEFDDFKNELTKKKKRNWWRTQDWFWVLAMFVYTQGIIFIDNDAVMGIISYGSTFVSFALGAVAIYISVREATKSDVVNIQMHELIGELREKLTQMDTKINKFDPDKKFNDVEDRVNKIVDLKINGLGKEEVNKAEVANDIKENISKELNELKSSLNVNNSTFVRSHIRVGRMESHIDKWIATLEPETVFTNKQLFNEVLEKYHGFISPLNIHKRLDDLCQYGVIEKISDKEYKKL</sequence>
<dbReference type="KEGG" id="palr:HGI30_15940"/>
<evidence type="ECO:0000313" key="2">
    <source>
        <dbReference type="EMBL" id="QJC52911.1"/>
    </source>
</evidence>
<dbReference type="EMBL" id="CP051428">
    <property type="protein sequence ID" value="QJC52911.1"/>
    <property type="molecule type" value="Genomic_DNA"/>
</dbReference>
<keyword evidence="1" id="KW-0472">Membrane</keyword>
<evidence type="ECO:0000313" key="3">
    <source>
        <dbReference type="Proteomes" id="UP000502136"/>
    </source>
</evidence>
<organism evidence="2 3">
    <name type="scientific">Paenibacillus albicereus</name>
    <dbReference type="NCBI Taxonomy" id="2726185"/>
    <lineage>
        <taxon>Bacteria</taxon>
        <taxon>Bacillati</taxon>
        <taxon>Bacillota</taxon>
        <taxon>Bacilli</taxon>
        <taxon>Bacillales</taxon>
        <taxon>Paenibacillaceae</taxon>
        <taxon>Paenibacillus</taxon>
    </lineage>
</organism>
<reference evidence="2 3" key="1">
    <citation type="submission" date="2020-04" db="EMBL/GenBank/DDBJ databases">
        <title>Novel Paenibacillus strain UniB2 isolated from commercial digestive syrup.</title>
        <authorList>
            <person name="Thorat V."/>
            <person name="Kirdat K."/>
            <person name="Tiwarekar B."/>
            <person name="Yadav A."/>
        </authorList>
    </citation>
    <scope>NUCLEOTIDE SEQUENCE [LARGE SCALE GENOMIC DNA]</scope>
    <source>
        <strain evidence="2 3">UniB2</strain>
    </source>
</reference>
<dbReference type="Proteomes" id="UP000502136">
    <property type="component" value="Chromosome"/>
</dbReference>
<protein>
    <submittedName>
        <fullName evidence="2">Uncharacterized protein</fullName>
    </submittedName>
</protein>
<keyword evidence="1" id="KW-0812">Transmembrane</keyword>
<accession>A0A6H2GZP4</accession>